<proteinExistence type="inferred from homology"/>
<reference evidence="3 4" key="1">
    <citation type="submission" date="2016-10" db="EMBL/GenBank/DDBJ databases">
        <authorList>
            <person name="de Groot N.N."/>
        </authorList>
    </citation>
    <scope>NUCLEOTIDE SEQUENCE [LARGE SCALE GENOMIC DNA]</scope>
    <source>
        <strain evidence="3 4">DSM 21632</strain>
    </source>
</reference>
<keyword evidence="4" id="KW-1185">Reference proteome</keyword>
<evidence type="ECO:0000313" key="4">
    <source>
        <dbReference type="Proteomes" id="UP000199163"/>
    </source>
</evidence>
<dbReference type="InterPro" id="IPR010273">
    <property type="entry name" value="DUF881"/>
</dbReference>
<keyword evidence="2" id="KW-0175">Coiled coil</keyword>
<evidence type="ECO:0000313" key="3">
    <source>
        <dbReference type="EMBL" id="SDG95216.1"/>
    </source>
</evidence>
<dbReference type="OrthoDB" id="9776196at2"/>
<name>A0A1G7YFU7_9BACI</name>
<gene>
    <name evidence="3" type="ORF">SAMN05192534_101122</name>
</gene>
<dbReference type="PANTHER" id="PTHR37313">
    <property type="entry name" value="UPF0749 PROTEIN RV1825"/>
    <property type="match status" value="1"/>
</dbReference>
<dbReference type="PANTHER" id="PTHR37313:SF2">
    <property type="entry name" value="UPF0749 PROTEIN YLXX"/>
    <property type="match status" value="1"/>
</dbReference>
<accession>A0A1G7YFU7</accession>
<dbReference type="Proteomes" id="UP000199163">
    <property type="component" value="Unassembled WGS sequence"/>
</dbReference>
<protein>
    <submittedName>
        <fullName evidence="3">Uncharacterized conserved protein YlxW, UPF0749 family</fullName>
    </submittedName>
</protein>
<dbReference type="RefSeq" id="WP_091270236.1">
    <property type="nucleotide sequence ID" value="NZ_FNDK01000001.1"/>
</dbReference>
<comment type="similarity">
    <text evidence="1">Belongs to the UPF0749 family.</text>
</comment>
<sequence length="232" mass="26068">MNSGAVKKTAVISLILGFLLTVVYQTTAEKSGQEISSDRWYKEEELRQSILQEQKENRQLEEEWRSLQRDVRAVEEEMAHREVSTFNLVEDLEKLRMLSGEVAVKGPGVEVTLNDHTYVPDGNNPNDYIVHERHIQQVVDELMLASAEAVSINGVRITRNSSIQCEGPVISVDNYTSTAPFVVRAIGDPDQLEAALELSGGVKDQLVNENIEVRMQQQSEILMDTVVGERET</sequence>
<evidence type="ECO:0000256" key="1">
    <source>
        <dbReference type="ARBA" id="ARBA00009108"/>
    </source>
</evidence>
<dbReference type="Gene3D" id="3.30.70.1880">
    <property type="entry name" value="Protein of unknown function DUF881"/>
    <property type="match status" value="1"/>
</dbReference>
<evidence type="ECO:0000256" key="2">
    <source>
        <dbReference type="SAM" id="Coils"/>
    </source>
</evidence>
<feature type="coiled-coil region" evidence="2">
    <location>
        <begin position="43"/>
        <end position="77"/>
    </location>
</feature>
<dbReference type="AlphaFoldDB" id="A0A1G7YFU7"/>
<dbReference type="Pfam" id="PF05949">
    <property type="entry name" value="DUF881"/>
    <property type="match status" value="1"/>
</dbReference>
<organism evidence="3 4">
    <name type="scientific">Alteribacillus persepolensis</name>
    <dbReference type="NCBI Taxonomy" id="568899"/>
    <lineage>
        <taxon>Bacteria</taxon>
        <taxon>Bacillati</taxon>
        <taxon>Bacillota</taxon>
        <taxon>Bacilli</taxon>
        <taxon>Bacillales</taxon>
        <taxon>Bacillaceae</taxon>
        <taxon>Alteribacillus</taxon>
    </lineage>
</organism>
<dbReference type="STRING" id="568899.SAMN05192534_101122"/>
<dbReference type="EMBL" id="FNDK01000001">
    <property type="protein sequence ID" value="SDG95216.1"/>
    <property type="molecule type" value="Genomic_DNA"/>
</dbReference>